<evidence type="ECO:0000313" key="2">
    <source>
        <dbReference type="Proteomes" id="UP000515977"/>
    </source>
</evidence>
<dbReference type="RefSeq" id="WP_187570553.1">
    <property type="nucleotide sequence ID" value="NZ_CP060711.1"/>
</dbReference>
<name>A0A7G9QTX9_9GAMM</name>
<dbReference type="KEGG" id="tbv:H9L17_01060"/>
<dbReference type="Proteomes" id="UP000515977">
    <property type="component" value="Chromosome"/>
</dbReference>
<keyword evidence="2" id="KW-1185">Reference proteome</keyword>
<proteinExistence type="predicted"/>
<gene>
    <name evidence="1" type="ORF">H9L17_01060</name>
</gene>
<organism evidence="1 2">
    <name type="scientific">Thermomonas brevis</name>
    <dbReference type="NCBI Taxonomy" id="215691"/>
    <lineage>
        <taxon>Bacteria</taxon>
        <taxon>Pseudomonadati</taxon>
        <taxon>Pseudomonadota</taxon>
        <taxon>Gammaproteobacteria</taxon>
        <taxon>Lysobacterales</taxon>
        <taxon>Lysobacteraceae</taxon>
        <taxon>Thermomonas</taxon>
    </lineage>
</organism>
<reference evidence="1 2" key="1">
    <citation type="submission" date="2020-08" db="EMBL/GenBank/DDBJ databases">
        <title>Genome sequence of Thermomonas brevis KACC 16975T.</title>
        <authorList>
            <person name="Hyun D.-W."/>
            <person name="Bae J.-W."/>
        </authorList>
    </citation>
    <scope>NUCLEOTIDE SEQUENCE [LARGE SCALE GENOMIC DNA]</scope>
    <source>
        <strain evidence="1 2">KACC 16975</strain>
    </source>
</reference>
<protein>
    <submittedName>
        <fullName evidence="1">Uncharacterized protein</fullName>
    </submittedName>
</protein>
<dbReference type="AlphaFoldDB" id="A0A7G9QTX9"/>
<accession>A0A7G9QTX9</accession>
<evidence type="ECO:0000313" key="1">
    <source>
        <dbReference type="EMBL" id="QNN46804.1"/>
    </source>
</evidence>
<sequence length="208" mass="23647">MDKERQECMFEQTAERVAAQVTNELAPSFRVPLRLVCPSREAEQAVLGAVTRAAQTRQIPVEVIDLEPDPAGRLNSLTSQLDDWDAIKSSSPHPTMPTLLILRGFDAFGDDRHEDPTYPFRSKFQFDEKFLWLFMGHDESRMRFLFESYRRPLYQAAVDITPAIWRSSIDVAEMRDDQEKPKKSCILDVITCRAGSGKASRVGAAKPR</sequence>
<dbReference type="EMBL" id="CP060711">
    <property type="protein sequence ID" value="QNN46804.1"/>
    <property type="molecule type" value="Genomic_DNA"/>
</dbReference>